<feature type="transmembrane region" description="Helical" evidence="6">
    <location>
        <begin position="123"/>
        <end position="140"/>
    </location>
</feature>
<feature type="transmembrane region" description="Helical" evidence="6">
    <location>
        <begin position="184"/>
        <end position="208"/>
    </location>
</feature>
<keyword evidence="3 6" id="KW-0812">Transmembrane</keyword>
<dbReference type="Pfam" id="PF00892">
    <property type="entry name" value="EamA"/>
    <property type="match status" value="2"/>
</dbReference>
<feature type="transmembrane region" description="Helical" evidence="6">
    <location>
        <begin position="68"/>
        <end position="86"/>
    </location>
</feature>
<accession>A0ABT4W139</accession>
<dbReference type="InterPro" id="IPR000620">
    <property type="entry name" value="EamA_dom"/>
</dbReference>
<dbReference type="PANTHER" id="PTHR32322">
    <property type="entry name" value="INNER MEMBRANE TRANSPORTER"/>
    <property type="match status" value="1"/>
</dbReference>
<evidence type="ECO:0000259" key="7">
    <source>
        <dbReference type="Pfam" id="PF00892"/>
    </source>
</evidence>
<feature type="transmembrane region" description="Helical" evidence="6">
    <location>
        <begin position="248"/>
        <end position="266"/>
    </location>
</feature>
<feature type="transmembrane region" description="Helical" evidence="6">
    <location>
        <begin position="36"/>
        <end position="56"/>
    </location>
</feature>
<evidence type="ECO:0000256" key="1">
    <source>
        <dbReference type="ARBA" id="ARBA00004141"/>
    </source>
</evidence>
<feature type="transmembrane region" description="Helical" evidence="6">
    <location>
        <begin position="272"/>
        <end position="290"/>
    </location>
</feature>
<keyword evidence="9" id="KW-1185">Reference proteome</keyword>
<keyword evidence="5 6" id="KW-0472">Membrane</keyword>
<evidence type="ECO:0000256" key="5">
    <source>
        <dbReference type="ARBA" id="ARBA00023136"/>
    </source>
</evidence>
<name>A0ABT4W139_9RHOB</name>
<reference evidence="8 9" key="1">
    <citation type="submission" date="2023-01" db="EMBL/GenBank/DDBJ databases">
        <authorList>
            <person name="Yoon J.-W."/>
        </authorList>
    </citation>
    <scope>NUCLEOTIDE SEQUENCE [LARGE SCALE GENOMIC DNA]</scope>
    <source>
        <strain evidence="8 9">KMU-50</strain>
    </source>
</reference>
<keyword evidence="4 6" id="KW-1133">Transmembrane helix</keyword>
<dbReference type="Proteomes" id="UP001528040">
    <property type="component" value="Unassembled WGS sequence"/>
</dbReference>
<dbReference type="RefSeq" id="WP_271053231.1">
    <property type="nucleotide sequence ID" value="NZ_JAQIIO010000002.1"/>
</dbReference>
<evidence type="ECO:0000313" key="9">
    <source>
        <dbReference type="Proteomes" id="UP001528040"/>
    </source>
</evidence>
<evidence type="ECO:0000256" key="4">
    <source>
        <dbReference type="ARBA" id="ARBA00022989"/>
    </source>
</evidence>
<comment type="caution">
    <text evidence="8">The sequence shown here is derived from an EMBL/GenBank/DDBJ whole genome shotgun (WGS) entry which is preliminary data.</text>
</comment>
<evidence type="ECO:0000256" key="2">
    <source>
        <dbReference type="ARBA" id="ARBA00007362"/>
    </source>
</evidence>
<evidence type="ECO:0000313" key="8">
    <source>
        <dbReference type="EMBL" id="MDA5093542.1"/>
    </source>
</evidence>
<dbReference type="InterPro" id="IPR050638">
    <property type="entry name" value="AA-Vitamin_Transporters"/>
</dbReference>
<gene>
    <name evidence="8" type="ORF">O2N63_05510</name>
</gene>
<proteinExistence type="inferred from homology"/>
<dbReference type="InterPro" id="IPR037185">
    <property type="entry name" value="EmrE-like"/>
</dbReference>
<organism evidence="8 9">
    <name type="scientific">Aliiroseovarius salicola</name>
    <dbReference type="NCBI Taxonomy" id="3009082"/>
    <lineage>
        <taxon>Bacteria</taxon>
        <taxon>Pseudomonadati</taxon>
        <taxon>Pseudomonadota</taxon>
        <taxon>Alphaproteobacteria</taxon>
        <taxon>Rhodobacterales</taxon>
        <taxon>Paracoccaceae</taxon>
        <taxon>Aliiroseovarius</taxon>
    </lineage>
</organism>
<dbReference type="PANTHER" id="PTHR32322:SF2">
    <property type="entry name" value="EAMA DOMAIN-CONTAINING PROTEIN"/>
    <property type="match status" value="1"/>
</dbReference>
<evidence type="ECO:0000256" key="3">
    <source>
        <dbReference type="ARBA" id="ARBA00022692"/>
    </source>
</evidence>
<protein>
    <submittedName>
        <fullName evidence="8">DMT family transporter</fullName>
    </submittedName>
</protein>
<feature type="domain" description="EamA" evidence="7">
    <location>
        <begin position="157"/>
        <end position="290"/>
    </location>
</feature>
<dbReference type="SUPFAM" id="SSF103481">
    <property type="entry name" value="Multidrug resistance efflux transporter EmrE"/>
    <property type="match status" value="2"/>
</dbReference>
<dbReference type="EMBL" id="JAQIIO010000002">
    <property type="protein sequence ID" value="MDA5093542.1"/>
    <property type="molecule type" value="Genomic_DNA"/>
</dbReference>
<comment type="subcellular location">
    <subcellularLocation>
        <location evidence="1">Membrane</location>
        <topology evidence="1">Multi-pass membrane protein</topology>
    </subcellularLocation>
</comment>
<sequence>MTRSEKLGHFVMLCFSALVAGSHALGGLVAGDMAPLPLMTLRFLLAAIVIGALVAIGPGFRGSDFRASWRYLLAGGIFATYFVLMFEALKTAPPVNTAALFTLVPVFTAGFGWLIMRQVTTGLIASALAIGAVGALWVVFRGDLGALLSLDLGYGEAVYALGVVAHAIYIPLLQRLNRGEHGLVFTFGVLMGGGLLLLVLSFGALIAIDWSTVPLRVWLVLAYLVVFSTAISFYCLQFASSRLPAAKVMAYGYLTPSWVILWELALGHGGPSPTIFVGIAVTVVALLMLLRRKGAAAYASTR</sequence>
<feature type="transmembrane region" description="Helical" evidence="6">
    <location>
        <begin position="152"/>
        <end position="172"/>
    </location>
</feature>
<feature type="transmembrane region" description="Helical" evidence="6">
    <location>
        <begin position="214"/>
        <end position="236"/>
    </location>
</feature>
<comment type="similarity">
    <text evidence="2">Belongs to the EamA transporter family.</text>
</comment>
<evidence type="ECO:0000256" key="6">
    <source>
        <dbReference type="SAM" id="Phobius"/>
    </source>
</evidence>
<feature type="domain" description="EamA" evidence="7">
    <location>
        <begin position="7"/>
        <end position="139"/>
    </location>
</feature>
<feature type="transmembrane region" description="Helical" evidence="6">
    <location>
        <begin position="98"/>
        <end position="116"/>
    </location>
</feature>